<organism evidence="1 2">
    <name type="scientific">Staurois parvus</name>
    <dbReference type="NCBI Taxonomy" id="386267"/>
    <lineage>
        <taxon>Eukaryota</taxon>
        <taxon>Metazoa</taxon>
        <taxon>Chordata</taxon>
        <taxon>Craniata</taxon>
        <taxon>Vertebrata</taxon>
        <taxon>Euteleostomi</taxon>
        <taxon>Amphibia</taxon>
        <taxon>Batrachia</taxon>
        <taxon>Anura</taxon>
        <taxon>Neobatrachia</taxon>
        <taxon>Ranoidea</taxon>
        <taxon>Ranidae</taxon>
        <taxon>Staurois</taxon>
    </lineage>
</organism>
<accession>A0ABN9HRP0</accession>
<reference evidence="1" key="1">
    <citation type="submission" date="2023-05" db="EMBL/GenBank/DDBJ databases">
        <authorList>
            <person name="Stuckert A."/>
        </authorList>
    </citation>
    <scope>NUCLEOTIDE SEQUENCE</scope>
</reference>
<dbReference type="PANTHER" id="PTHR15010:SF0">
    <property type="entry name" value="ACYLOXYACYL HYDROLASE"/>
    <property type="match status" value="1"/>
</dbReference>
<name>A0ABN9HRP0_9NEOB</name>
<dbReference type="SUPFAM" id="SSF52266">
    <property type="entry name" value="SGNH hydrolase"/>
    <property type="match status" value="1"/>
</dbReference>
<protein>
    <recommendedName>
        <fullName evidence="3">Acyloxyacyl hydrolase</fullName>
    </recommendedName>
</protein>
<evidence type="ECO:0008006" key="3">
    <source>
        <dbReference type="Google" id="ProtNLM"/>
    </source>
</evidence>
<dbReference type="InterPro" id="IPR039676">
    <property type="entry name" value="AOAH"/>
</dbReference>
<dbReference type="Proteomes" id="UP001162483">
    <property type="component" value="Unassembled WGS sequence"/>
</dbReference>
<comment type="caution">
    <text evidence="1">The sequence shown here is derived from an EMBL/GenBank/DDBJ whole genome shotgun (WGS) entry which is preliminary data.</text>
</comment>
<evidence type="ECO:0000313" key="2">
    <source>
        <dbReference type="Proteomes" id="UP001162483"/>
    </source>
</evidence>
<dbReference type="Pfam" id="PF00657">
    <property type="entry name" value="Lipase_GDSL"/>
    <property type="match status" value="1"/>
</dbReference>
<keyword evidence="2" id="KW-1185">Reference proteome</keyword>
<dbReference type="PANTHER" id="PTHR15010">
    <property type="entry name" value="ACYLOXYACYL HYDROLASE"/>
    <property type="match status" value="1"/>
</dbReference>
<sequence>MALAISNEFDWPQFSMCTGFQNSTIGGWTQSLYLKLRNRNRCNHRDYQNISRNGGSAGNLKHYLKSLARNQEIDKPVVVFYGLIGNDVCNNHADTLKYMTTPDEMKADVMEDLQYLDTHLPNGSHVILMSLADGRFLWDSLHDRYHPIGQFKQGCHICAIL</sequence>
<gene>
    <name evidence="1" type="ORF">SPARVUS_LOCUS16521511</name>
</gene>
<dbReference type="EMBL" id="CATNWA010021748">
    <property type="protein sequence ID" value="CAI9623764.1"/>
    <property type="molecule type" value="Genomic_DNA"/>
</dbReference>
<proteinExistence type="predicted"/>
<evidence type="ECO:0000313" key="1">
    <source>
        <dbReference type="EMBL" id="CAI9623764.1"/>
    </source>
</evidence>
<dbReference type="InterPro" id="IPR001087">
    <property type="entry name" value="GDSL"/>
</dbReference>